<evidence type="ECO:0000256" key="4">
    <source>
        <dbReference type="ARBA" id="ARBA00023125"/>
    </source>
</evidence>
<feature type="compositionally biased region" description="Basic and acidic residues" evidence="7">
    <location>
        <begin position="190"/>
        <end position="200"/>
    </location>
</feature>
<dbReference type="Pfam" id="PF03634">
    <property type="entry name" value="TCP"/>
    <property type="match status" value="1"/>
</dbReference>
<dbReference type="InterPro" id="IPR017888">
    <property type="entry name" value="CYC/TB1_R_domain"/>
</dbReference>
<evidence type="ECO:0000256" key="7">
    <source>
        <dbReference type="SAM" id="MobiDB-lite"/>
    </source>
</evidence>
<organism evidence="10">
    <name type="scientific">Gerbera hybrida</name>
    <name type="common">Daisy</name>
    <dbReference type="NCBI Taxonomy" id="18101"/>
    <lineage>
        <taxon>Eukaryota</taxon>
        <taxon>Viridiplantae</taxon>
        <taxon>Streptophyta</taxon>
        <taxon>Embryophyta</taxon>
        <taxon>Tracheophyta</taxon>
        <taxon>Spermatophyta</taxon>
        <taxon>Magnoliopsida</taxon>
        <taxon>eudicotyledons</taxon>
        <taxon>Gunneridae</taxon>
        <taxon>Pentapetalae</taxon>
        <taxon>asterids</taxon>
        <taxon>campanulids</taxon>
        <taxon>Asterales</taxon>
        <taxon>Asteraceae</taxon>
        <taxon>Mutisioideae</taxon>
        <taxon>Mutisieae</taxon>
        <taxon>Gerbera</taxon>
    </lineage>
</organism>
<feature type="compositionally biased region" description="Basic residues" evidence="7">
    <location>
        <begin position="81"/>
        <end position="96"/>
    </location>
</feature>
<keyword evidence="4" id="KW-0238">DNA-binding</keyword>
<dbReference type="AlphaFoldDB" id="G9FR53"/>
<feature type="region of interest" description="Disordered" evidence="7">
    <location>
        <begin position="186"/>
        <end position="225"/>
    </location>
</feature>
<feature type="domain" description="R" evidence="9">
    <location>
        <begin position="210"/>
        <end position="227"/>
    </location>
</feature>
<evidence type="ECO:0000313" key="10">
    <source>
        <dbReference type="EMBL" id="AEX07365.1"/>
    </source>
</evidence>
<accession>G9FR53</accession>
<evidence type="ECO:0000256" key="5">
    <source>
        <dbReference type="ARBA" id="ARBA00023163"/>
    </source>
</evidence>
<gene>
    <name evidence="10" type="primary">CYC8</name>
</gene>
<feature type="domain" description="TCP" evidence="8">
    <location>
        <begin position="89"/>
        <end position="147"/>
    </location>
</feature>
<feature type="region of interest" description="Disordered" evidence="7">
    <location>
        <begin position="264"/>
        <end position="290"/>
    </location>
</feature>
<keyword evidence="6" id="KW-0539">Nucleus</keyword>
<feature type="region of interest" description="Disordered" evidence="7">
    <location>
        <begin position="54"/>
        <end position="101"/>
    </location>
</feature>
<evidence type="ECO:0000256" key="6">
    <source>
        <dbReference type="ARBA" id="ARBA00023242"/>
    </source>
</evidence>
<dbReference type="PROSITE" id="PS51370">
    <property type="entry name" value="R"/>
    <property type="match status" value="1"/>
</dbReference>
<dbReference type="GO" id="GO:0005634">
    <property type="term" value="C:nucleus"/>
    <property type="evidence" value="ECO:0007669"/>
    <property type="project" value="UniProtKB-SubCell"/>
</dbReference>
<feature type="compositionally biased region" description="Basic and acidic residues" evidence="7">
    <location>
        <begin position="214"/>
        <end position="225"/>
    </location>
</feature>
<dbReference type="InterPro" id="IPR005333">
    <property type="entry name" value="Transcription_factor_TCP"/>
</dbReference>
<evidence type="ECO:0000259" key="9">
    <source>
        <dbReference type="PROSITE" id="PS51370"/>
    </source>
</evidence>
<reference evidence="10" key="1">
    <citation type="journal article" date="2012" name="Mol. Biol. Evol.">
        <title>Evolution and Diversification of the CYC/TB1 Gene Family in Asteraceae--A Comparative Study in Gerbera (Mutisieae) and Sunflower (Heliantheae).</title>
        <authorList>
            <person name="Tahtiharju S."/>
            <person name="Rijpkema A.S."/>
            <person name="Vetterli A."/>
            <person name="Albert V.A."/>
            <person name="Teeri T.H."/>
            <person name="Elomaa P."/>
        </authorList>
    </citation>
    <scope>NUCLEOTIDE SEQUENCE</scope>
</reference>
<evidence type="ECO:0000256" key="3">
    <source>
        <dbReference type="ARBA" id="ARBA00023015"/>
    </source>
</evidence>
<dbReference type="GO" id="GO:2000032">
    <property type="term" value="P:regulation of secondary shoot formation"/>
    <property type="evidence" value="ECO:0007669"/>
    <property type="project" value="TreeGrafter"/>
</dbReference>
<keyword evidence="3" id="KW-0805">Transcription regulation</keyword>
<dbReference type="EMBL" id="JN190062">
    <property type="protein sequence ID" value="AEX07365.1"/>
    <property type="molecule type" value="mRNA"/>
</dbReference>
<dbReference type="PANTHER" id="PTHR31072">
    <property type="entry name" value="TRANSCRIPTION FACTOR TCP4-RELATED"/>
    <property type="match status" value="1"/>
</dbReference>
<dbReference type="InterPro" id="IPR017887">
    <property type="entry name" value="TF_TCP_subgr"/>
</dbReference>
<name>G9FR53_GERHY</name>
<keyword evidence="5" id="KW-0804">Transcription</keyword>
<dbReference type="PANTHER" id="PTHR31072:SF87">
    <property type="entry name" value="TRANSCRIPTION FACTOR TCP12"/>
    <property type="match status" value="1"/>
</dbReference>
<evidence type="ECO:0000256" key="1">
    <source>
        <dbReference type="ARBA" id="ARBA00004123"/>
    </source>
</evidence>
<sequence>MEHVCSSRKDKCLLIDPNKEDGHEILNSSHEEPPLFLHFPSPFFDDTSTTPILANNYTHHHSSPNKPLNMTEEPSPSESKRVKKRSVGKKDRHSKIHTAQGLRDRRMRLSLHIARKFFDLQDLLGFDKASKTIEWLFCKSNKAIKEVAESFNSQNTNQSLSGEIETMDSLLSESEVGLTSEIETATNKGENSKDDEIKNRESRKRIQTNSLAREQARERARERTREKMMIKDLEKSKQLFKRNPKDEFYKLGLGYSTSPNYQNVDELGYTSSPFDPIQQESSNPSLEPSSTQHLLRRPQSVNNVDSFENYSGGIVGSSRYCSILSNHNPPASWLNSSNGFLGISGGWDADSFITESYNYGIVPSTAPLTGDIYEQTLAYFSCLQPIQSQNEDK</sequence>
<evidence type="ECO:0000259" key="8">
    <source>
        <dbReference type="PROSITE" id="PS51369"/>
    </source>
</evidence>
<comment type="subcellular location">
    <subcellularLocation>
        <location evidence="1">Nucleus</location>
    </subcellularLocation>
</comment>
<dbReference type="GO" id="GO:0043565">
    <property type="term" value="F:sequence-specific DNA binding"/>
    <property type="evidence" value="ECO:0007669"/>
    <property type="project" value="TreeGrafter"/>
</dbReference>
<proteinExistence type="evidence at transcript level"/>
<evidence type="ECO:0000256" key="2">
    <source>
        <dbReference type="ARBA" id="ARBA00022473"/>
    </source>
</evidence>
<dbReference type="PROSITE" id="PS51369">
    <property type="entry name" value="TCP"/>
    <property type="match status" value="1"/>
</dbReference>
<protein>
    <submittedName>
        <fullName evidence="10">Cycloidea-like 8</fullName>
    </submittedName>
</protein>
<dbReference type="GO" id="GO:0003700">
    <property type="term" value="F:DNA-binding transcription factor activity"/>
    <property type="evidence" value="ECO:0007669"/>
    <property type="project" value="InterPro"/>
</dbReference>
<keyword evidence="2" id="KW-0217">Developmental protein</keyword>